<keyword evidence="4" id="KW-1185">Reference proteome</keyword>
<dbReference type="RefSeq" id="WP_221032821.1">
    <property type="nucleotide sequence ID" value="NZ_CP139781.1"/>
</dbReference>
<evidence type="ECO:0000313" key="4">
    <source>
        <dbReference type="Proteomes" id="UP000738431"/>
    </source>
</evidence>
<sequence>MRYIRHLTPTGPAWATLTVDGATRAVQGDLFGQHHVTETPVVPTKILAPIAPTNILGIGLNYRKHAEEGGKAVPQRPMWFMKTTGSLQHPGDPIRLPADSTKVDYEGELAIVLGRDTLNATPANAIDHVLGYTIAIDVSARDWQFELGGGQFNHGKSFDTFCPLGPMLVTPDELTNPDALRLVTRVNGEVRQDSTTADMVFDVRTLISFLSTDRTLPAGTVILTGTPSGVGYARKPPTFLQAGDTIEVEIEGIGTLSNSVAS</sequence>
<dbReference type="Gene3D" id="3.90.850.10">
    <property type="entry name" value="Fumarylacetoacetase-like, C-terminal domain"/>
    <property type="match status" value="1"/>
</dbReference>
<organism evidence="3 4">
    <name type="scientific">Actomonas aquatica</name>
    <dbReference type="NCBI Taxonomy" id="2866162"/>
    <lineage>
        <taxon>Bacteria</taxon>
        <taxon>Pseudomonadati</taxon>
        <taxon>Verrucomicrobiota</taxon>
        <taxon>Opitutia</taxon>
        <taxon>Opitutales</taxon>
        <taxon>Opitutaceae</taxon>
        <taxon>Actomonas</taxon>
    </lineage>
</organism>
<feature type="domain" description="Fumarylacetoacetase-like C-terminal" evidence="2">
    <location>
        <begin position="55"/>
        <end position="260"/>
    </location>
</feature>
<dbReference type="InterPro" id="IPR036663">
    <property type="entry name" value="Fumarylacetoacetase_C_sf"/>
</dbReference>
<evidence type="ECO:0000259" key="2">
    <source>
        <dbReference type="Pfam" id="PF01557"/>
    </source>
</evidence>
<evidence type="ECO:0000256" key="1">
    <source>
        <dbReference type="ARBA" id="ARBA00022723"/>
    </source>
</evidence>
<dbReference type="InterPro" id="IPR011234">
    <property type="entry name" value="Fumarylacetoacetase-like_C"/>
</dbReference>
<evidence type="ECO:0000313" key="3">
    <source>
        <dbReference type="EMBL" id="WRQ85636.1"/>
    </source>
</evidence>
<dbReference type="EMBL" id="CP139781">
    <property type="protein sequence ID" value="WRQ85636.1"/>
    <property type="molecule type" value="Genomic_DNA"/>
</dbReference>
<dbReference type="Proteomes" id="UP000738431">
    <property type="component" value="Chromosome"/>
</dbReference>
<reference evidence="3 4" key="2">
    <citation type="submission" date="2023-12" db="EMBL/GenBank/DDBJ databases">
        <title>Description of an unclassified Opitutus bacterium of Verrucomicrobiota.</title>
        <authorList>
            <person name="Zhang D.-F."/>
        </authorList>
    </citation>
    <scope>NUCLEOTIDE SEQUENCE [LARGE SCALE GENOMIC DNA]</scope>
    <source>
        <strain evidence="3 4">WL0086</strain>
    </source>
</reference>
<keyword evidence="3" id="KW-0378">Hydrolase</keyword>
<reference evidence="3 4" key="1">
    <citation type="submission" date="2021-08" db="EMBL/GenBank/DDBJ databases">
        <authorList>
            <person name="Zhang D."/>
            <person name="Zhang A."/>
            <person name="Wang L."/>
        </authorList>
    </citation>
    <scope>NUCLEOTIDE SEQUENCE [LARGE SCALE GENOMIC DNA]</scope>
    <source>
        <strain evidence="3 4">WL0086</strain>
    </source>
</reference>
<proteinExistence type="predicted"/>
<dbReference type="PANTHER" id="PTHR11820:SF7">
    <property type="entry name" value="ACYLPYRUVASE FAHD1, MITOCHONDRIAL"/>
    <property type="match status" value="1"/>
</dbReference>
<dbReference type="GO" id="GO:0016787">
    <property type="term" value="F:hydrolase activity"/>
    <property type="evidence" value="ECO:0007669"/>
    <property type="project" value="UniProtKB-KW"/>
</dbReference>
<dbReference type="SUPFAM" id="SSF56529">
    <property type="entry name" value="FAH"/>
    <property type="match status" value="1"/>
</dbReference>
<dbReference type="Pfam" id="PF01557">
    <property type="entry name" value="FAA_hydrolase"/>
    <property type="match status" value="1"/>
</dbReference>
<gene>
    <name evidence="3" type="ORF">K1X11_012560</name>
</gene>
<dbReference type="PANTHER" id="PTHR11820">
    <property type="entry name" value="ACYLPYRUVASE"/>
    <property type="match status" value="1"/>
</dbReference>
<name>A0ABZ1C2H6_9BACT</name>
<protein>
    <submittedName>
        <fullName evidence="3">Fumarylacetoacetate hydrolase family protein</fullName>
    </submittedName>
</protein>
<accession>A0ABZ1C2H6</accession>
<keyword evidence="1" id="KW-0479">Metal-binding</keyword>